<comment type="cofactor">
    <cofactor evidence="1">
        <name>Mg(2+)</name>
        <dbReference type="ChEBI" id="CHEBI:18420"/>
    </cofactor>
</comment>
<evidence type="ECO:0000256" key="1">
    <source>
        <dbReference type="ARBA" id="ARBA00001946"/>
    </source>
</evidence>
<dbReference type="eggNOG" id="COG3394">
    <property type="taxonomic scope" value="Bacteria"/>
</dbReference>
<organism evidence="6 7">
    <name type="scientific">Eubacterium plexicaudatum ASF492</name>
    <dbReference type="NCBI Taxonomy" id="1235802"/>
    <lineage>
        <taxon>Bacteria</taxon>
        <taxon>Bacillati</taxon>
        <taxon>Bacillota</taxon>
        <taxon>Clostridia</taxon>
        <taxon>Eubacteriales</taxon>
        <taxon>Eubacteriaceae</taxon>
        <taxon>Eubacterium</taxon>
    </lineage>
</organism>
<dbReference type="HOGENOM" id="CLU_064244_4_0_9"/>
<evidence type="ECO:0000313" key="7">
    <source>
        <dbReference type="Proteomes" id="UP000012589"/>
    </source>
</evidence>
<dbReference type="Proteomes" id="UP000012589">
    <property type="component" value="Unassembled WGS sequence"/>
</dbReference>
<comment type="caution">
    <text evidence="6">The sequence shown here is derived from an EMBL/GenBank/DDBJ whole genome shotgun (WGS) entry which is preliminary data.</text>
</comment>
<dbReference type="PANTHER" id="PTHR31609">
    <property type="entry name" value="YDJC DEACETYLASE FAMILY MEMBER"/>
    <property type="match status" value="1"/>
</dbReference>
<dbReference type="Pfam" id="PF04794">
    <property type="entry name" value="YdjC"/>
    <property type="match status" value="1"/>
</dbReference>
<keyword evidence="2" id="KW-0479">Metal-binding</keyword>
<evidence type="ECO:0008006" key="8">
    <source>
        <dbReference type="Google" id="ProtNLM"/>
    </source>
</evidence>
<name>N2BJK8_9FIRM</name>
<dbReference type="AlphaFoldDB" id="N2BJK8"/>
<dbReference type="GO" id="GO:0005975">
    <property type="term" value="P:carbohydrate metabolic process"/>
    <property type="evidence" value="ECO:0007669"/>
    <property type="project" value="InterPro"/>
</dbReference>
<dbReference type="PATRIC" id="fig|1235802.3.peg.623"/>
<evidence type="ECO:0000313" key="6">
    <source>
        <dbReference type="EMBL" id="EMZ36994.1"/>
    </source>
</evidence>
<dbReference type="InterPro" id="IPR011330">
    <property type="entry name" value="Glyco_hydro/deAcase_b/a-brl"/>
</dbReference>
<dbReference type="OrthoDB" id="9774177at2"/>
<evidence type="ECO:0000256" key="3">
    <source>
        <dbReference type="ARBA" id="ARBA00022801"/>
    </source>
</evidence>
<dbReference type="InterPro" id="IPR006879">
    <property type="entry name" value="YdjC-like"/>
</dbReference>
<dbReference type="GO" id="GO:0046872">
    <property type="term" value="F:metal ion binding"/>
    <property type="evidence" value="ECO:0007669"/>
    <property type="project" value="UniProtKB-KW"/>
</dbReference>
<dbReference type="EMBL" id="AQFT01000017">
    <property type="protein sequence ID" value="EMZ36994.1"/>
    <property type="molecule type" value="Genomic_DNA"/>
</dbReference>
<dbReference type="GO" id="GO:0019213">
    <property type="term" value="F:deacetylase activity"/>
    <property type="evidence" value="ECO:0007669"/>
    <property type="project" value="TreeGrafter"/>
</dbReference>
<evidence type="ECO:0000256" key="5">
    <source>
        <dbReference type="ARBA" id="ARBA00023277"/>
    </source>
</evidence>
<dbReference type="STRING" id="1235802.C823_00590"/>
<keyword evidence="5" id="KW-0119">Carbohydrate metabolism</keyword>
<dbReference type="SUPFAM" id="SSF88713">
    <property type="entry name" value="Glycoside hydrolase/deacetylase"/>
    <property type="match status" value="1"/>
</dbReference>
<accession>N2BJK8</accession>
<dbReference type="PANTHER" id="PTHR31609:SF1">
    <property type="entry name" value="CARBOHYDRATE DEACETYLASE"/>
    <property type="match status" value="1"/>
</dbReference>
<dbReference type="CDD" id="cd10805">
    <property type="entry name" value="YdjC_like_1"/>
    <property type="match status" value="1"/>
</dbReference>
<keyword evidence="3" id="KW-0378">Hydrolase</keyword>
<evidence type="ECO:0000256" key="4">
    <source>
        <dbReference type="ARBA" id="ARBA00022842"/>
    </source>
</evidence>
<gene>
    <name evidence="6" type="ORF">C823_00590</name>
</gene>
<keyword evidence="7" id="KW-1185">Reference proteome</keyword>
<dbReference type="GO" id="GO:0016787">
    <property type="term" value="F:hydrolase activity"/>
    <property type="evidence" value="ECO:0007669"/>
    <property type="project" value="UniProtKB-KW"/>
</dbReference>
<keyword evidence="4" id="KW-0460">Magnesium</keyword>
<protein>
    <recommendedName>
        <fullName evidence="8">ChbG/HpnK family deacetylase</fullName>
    </recommendedName>
</protein>
<proteinExistence type="predicted"/>
<sequence>MKKLLIRADDLGYSEGVNYGLANSVINGIVRSVGVMPNMPAVVQGLHLLENQNVCLGQHTNICVGRPITDPKHIPSLCQDNGEFQTSKAYREAAKEGIDFVILDEVVLEIEAQYQRFCELTGREPGYFEGHAVASSNFFKGLEIVAQRHNLPYLAMSVDGSPVMFRNTRVYSYIPKDFSAYESDPFIGIKDAVENAHEDGCDMMVFHPGYIDAYLLRTSSMTTPRVMEAEMLCCPSVHQWLEDKEIKLVTYDDLI</sequence>
<dbReference type="Gene3D" id="3.20.20.370">
    <property type="entry name" value="Glycoside hydrolase/deacetylase"/>
    <property type="match status" value="1"/>
</dbReference>
<evidence type="ECO:0000256" key="2">
    <source>
        <dbReference type="ARBA" id="ARBA00022723"/>
    </source>
</evidence>
<reference evidence="6 7" key="1">
    <citation type="journal article" date="2014" name="Genome Announc.">
        <title>Draft genome sequences of the altered schaedler flora, a defined bacterial community from gnotobiotic mice.</title>
        <authorList>
            <person name="Wannemuehler M.J."/>
            <person name="Overstreet A.M."/>
            <person name="Ward D.V."/>
            <person name="Phillips G.J."/>
        </authorList>
    </citation>
    <scope>NUCLEOTIDE SEQUENCE [LARGE SCALE GENOMIC DNA]</scope>
    <source>
        <strain evidence="6 7">ASF492</strain>
    </source>
</reference>